<dbReference type="Gene3D" id="3.30.110.170">
    <property type="entry name" value="Protein of unknown function (DUF541), domain 1"/>
    <property type="match status" value="1"/>
</dbReference>
<keyword evidence="3" id="KW-1185">Reference proteome</keyword>
<accession>A0ABW0FM68</accession>
<gene>
    <name evidence="2" type="ORF">ACFPIE_01500</name>
</gene>
<evidence type="ECO:0000313" key="3">
    <source>
        <dbReference type="Proteomes" id="UP001596152"/>
    </source>
</evidence>
<dbReference type="InterPro" id="IPR007497">
    <property type="entry name" value="SIMPL/DUF541"/>
</dbReference>
<reference evidence="3" key="1">
    <citation type="journal article" date="2019" name="Int. J. Syst. Evol. Microbiol.">
        <title>The Global Catalogue of Microorganisms (GCM) 10K type strain sequencing project: providing services to taxonomists for standard genome sequencing and annotation.</title>
        <authorList>
            <consortium name="The Broad Institute Genomics Platform"/>
            <consortium name="The Broad Institute Genome Sequencing Center for Infectious Disease"/>
            <person name="Wu L."/>
            <person name="Ma J."/>
        </authorList>
    </citation>
    <scope>NUCLEOTIDE SEQUENCE [LARGE SCALE GENOMIC DNA]</scope>
    <source>
        <strain evidence="3">JCM 12125</strain>
    </source>
</reference>
<organism evidence="2 3">
    <name type="scientific">Brevundimonas staleyi</name>
    <dbReference type="NCBI Taxonomy" id="74326"/>
    <lineage>
        <taxon>Bacteria</taxon>
        <taxon>Pseudomonadati</taxon>
        <taxon>Pseudomonadota</taxon>
        <taxon>Alphaproteobacteria</taxon>
        <taxon>Caulobacterales</taxon>
        <taxon>Caulobacteraceae</taxon>
        <taxon>Brevundimonas</taxon>
    </lineage>
</organism>
<sequence length="244" mass="25579">MPFLRLTVLALALASPAVAQEARFDGPVIVVEGRGTAERNPDDFFISGELRAHGPNQVAALQAIAAAQTRLTEGLADMDGLTAGRLRNQSFAVNPVSRDNCSETRRDEDACAIGAYSARMAFTFKGRPVDQAGNAASLAAELGATAVGVSGVEVEDRAALRAEANRLAFADARRQAETLAEASGQRITGIVRVQDRNARLGDNDSGAVDDVVVTGSRIRPTVAIPLAQPPVQAQATLTVVFSVE</sequence>
<evidence type="ECO:0000313" key="2">
    <source>
        <dbReference type="EMBL" id="MFC5342569.1"/>
    </source>
</evidence>
<evidence type="ECO:0000256" key="1">
    <source>
        <dbReference type="SAM" id="SignalP"/>
    </source>
</evidence>
<feature type="signal peptide" evidence="1">
    <location>
        <begin position="1"/>
        <end position="19"/>
    </location>
</feature>
<keyword evidence="1" id="KW-0732">Signal</keyword>
<feature type="chain" id="PRO_5045613954" evidence="1">
    <location>
        <begin position="20"/>
        <end position="244"/>
    </location>
</feature>
<proteinExistence type="predicted"/>
<dbReference type="PANTHER" id="PTHR34387">
    <property type="entry name" value="SLR1258 PROTEIN"/>
    <property type="match status" value="1"/>
</dbReference>
<comment type="caution">
    <text evidence="2">The sequence shown here is derived from an EMBL/GenBank/DDBJ whole genome shotgun (WGS) entry which is preliminary data.</text>
</comment>
<dbReference type="InterPro" id="IPR052022">
    <property type="entry name" value="26kDa_periplasmic_antigen"/>
</dbReference>
<dbReference type="Pfam" id="PF04402">
    <property type="entry name" value="SIMPL"/>
    <property type="match status" value="1"/>
</dbReference>
<name>A0ABW0FM68_9CAUL</name>
<dbReference type="Proteomes" id="UP001596152">
    <property type="component" value="Unassembled WGS sequence"/>
</dbReference>
<protein>
    <submittedName>
        <fullName evidence="2">SIMPL domain-containing protein</fullName>
    </submittedName>
</protein>
<dbReference type="EMBL" id="JBHSLF010000002">
    <property type="protein sequence ID" value="MFC5342569.1"/>
    <property type="molecule type" value="Genomic_DNA"/>
</dbReference>
<dbReference type="RefSeq" id="WP_374038497.1">
    <property type="nucleotide sequence ID" value="NZ_CP169082.1"/>
</dbReference>
<dbReference type="PANTHER" id="PTHR34387:SF2">
    <property type="entry name" value="SLR1258 PROTEIN"/>
    <property type="match status" value="1"/>
</dbReference>
<dbReference type="Gene3D" id="3.30.70.2970">
    <property type="entry name" value="Protein of unknown function (DUF541), domain 2"/>
    <property type="match status" value="1"/>
</dbReference>